<comment type="caution">
    <text evidence="1">The sequence shown here is derived from an EMBL/GenBank/DDBJ whole genome shotgun (WGS) entry which is preliminary data.</text>
</comment>
<keyword evidence="2" id="KW-1185">Reference proteome</keyword>
<dbReference type="EMBL" id="JAVREQ010000001">
    <property type="protein sequence ID" value="MDT0377561.1"/>
    <property type="molecule type" value="Genomic_DNA"/>
</dbReference>
<dbReference type="RefSeq" id="WP_311671520.1">
    <property type="nucleotide sequence ID" value="NZ_JAVREQ010000001.1"/>
</dbReference>
<gene>
    <name evidence="1" type="ORF">RM572_02070</name>
</gene>
<name>A0ABU2NKP4_9ACTN</name>
<dbReference type="Proteomes" id="UP001183414">
    <property type="component" value="Unassembled WGS sequence"/>
</dbReference>
<evidence type="ECO:0008006" key="3">
    <source>
        <dbReference type="Google" id="ProtNLM"/>
    </source>
</evidence>
<organism evidence="1 2">
    <name type="scientific">Streptomyces hazeniae</name>
    <dbReference type="NCBI Taxonomy" id="3075538"/>
    <lineage>
        <taxon>Bacteria</taxon>
        <taxon>Bacillati</taxon>
        <taxon>Actinomycetota</taxon>
        <taxon>Actinomycetes</taxon>
        <taxon>Kitasatosporales</taxon>
        <taxon>Streptomycetaceae</taxon>
        <taxon>Streptomyces</taxon>
    </lineage>
</organism>
<reference evidence="2" key="1">
    <citation type="submission" date="2023-07" db="EMBL/GenBank/DDBJ databases">
        <title>30 novel species of actinomycetes from the DSMZ collection.</title>
        <authorList>
            <person name="Nouioui I."/>
        </authorList>
    </citation>
    <scope>NUCLEOTIDE SEQUENCE [LARGE SCALE GENOMIC DNA]</scope>
    <source>
        <strain evidence="2">DSM 42041</strain>
    </source>
</reference>
<accession>A0ABU2NKP4</accession>
<proteinExistence type="predicted"/>
<sequence>MSLTAPPPAELCNEHVSIVRLHGEACFYCGAALGRLRPAGSNTTPVPGGTREWLLVACDEHRRGSTR</sequence>
<evidence type="ECO:0000313" key="1">
    <source>
        <dbReference type="EMBL" id="MDT0377561.1"/>
    </source>
</evidence>
<evidence type="ECO:0000313" key="2">
    <source>
        <dbReference type="Proteomes" id="UP001183414"/>
    </source>
</evidence>
<protein>
    <recommendedName>
        <fullName evidence="3">HNH endonuclease</fullName>
    </recommendedName>
</protein>